<evidence type="ECO:0000256" key="2">
    <source>
        <dbReference type="ARBA" id="ARBA00022679"/>
    </source>
</evidence>
<evidence type="ECO:0000256" key="6">
    <source>
        <dbReference type="ARBA" id="ARBA00048117"/>
    </source>
</evidence>
<dbReference type="GO" id="GO:0061711">
    <property type="term" value="F:tRNA N(6)-L-threonylcarbamoyladenine synthase activity"/>
    <property type="evidence" value="ECO:0007669"/>
    <property type="project" value="UniProtKB-EC"/>
</dbReference>
<keyword evidence="5 7" id="KW-0012">Acyltransferase</keyword>
<dbReference type="InterPro" id="IPR043129">
    <property type="entry name" value="ATPase_NBD"/>
</dbReference>
<comment type="catalytic activity">
    <reaction evidence="6 7">
        <text>L-threonylcarbamoyladenylate + adenosine(37) in tRNA = N(6)-L-threonylcarbamoyladenosine(37) in tRNA + AMP + H(+)</text>
        <dbReference type="Rhea" id="RHEA:37059"/>
        <dbReference type="Rhea" id="RHEA-COMP:10162"/>
        <dbReference type="Rhea" id="RHEA-COMP:10163"/>
        <dbReference type="ChEBI" id="CHEBI:15378"/>
        <dbReference type="ChEBI" id="CHEBI:73682"/>
        <dbReference type="ChEBI" id="CHEBI:74411"/>
        <dbReference type="ChEBI" id="CHEBI:74418"/>
        <dbReference type="ChEBI" id="CHEBI:456215"/>
        <dbReference type="EC" id="2.3.1.234"/>
    </reaction>
</comment>
<keyword evidence="4 7" id="KW-0479">Metal-binding</keyword>
<comment type="subcellular location">
    <subcellularLocation>
        <location evidence="7">Mitochondrion</location>
    </subcellularLocation>
</comment>
<dbReference type="InterPro" id="IPR017860">
    <property type="entry name" value="Peptidase_M22_CS"/>
</dbReference>
<dbReference type="InterPro" id="IPR000905">
    <property type="entry name" value="Gcp-like_dom"/>
</dbReference>
<comment type="cofactor">
    <cofactor evidence="7">
        <name>a divalent metal cation</name>
        <dbReference type="ChEBI" id="CHEBI:60240"/>
    </cofactor>
    <text evidence="7">Binds 1 divalent metal cation per subunit.</text>
</comment>
<dbReference type="OrthoDB" id="10259622at2759"/>
<dbReference type="Proteomes" id="UP000031516">
    <property type="component" value="Unassembled WGS sequence"/>
</dbReference>
<evidence type="ECO:0000256" key="7">
    <source>
        <dbReference type="HAMAP-Rule" id="MF_03179"/>
    </source>
</evidence>
<dbReference type="InterPro" id="IPR022450">
    <property type="entry name" value="TsaD"/>
</dbReference>
<proteinExistence type="inferred from homology"/>
<reference evidence="9 10" key="1">
    <citation type="submission" date="2014-03" db="EMBL/GenBank/DDBJ databases">
        <title>The genome of Kluyveromyces dobzhanskii.</title>
        <authorList>
            <person name="Nystedt B."/>
            <person name="Astrom S."/>
        </authorList>
    </citation>
    <scope>NUCLEOTIDE SEQUENCE [LARGE SCALE GENOMIC DNA]</scope>
    <source>
        <strain evidence="9 10">CBS 2104</strain>
    </source>
</reference>
<comment type="subunit">
    <text evidence="7">Homodimer.</text>
</comment>
<comment type="function">
    <text evidence="7">Required for the formation of a threonylcarbamoyl group on adenosine at position 37 (t(6)A37) in mitochondrial tRNAs that read codons beginning with adenine. Probably involved in the transfer of the threonylcarbamoyl moiety of threonylcarbamoyl-AMP (TC-AMP) to the N6 group of A37. Involved in mitochondrial genome maintenance.</text>
</comment>
<dbReference type="PANTHER" id="PTHR11735:SF6">
    <property type="entry name" value="TRNA N6-ADENOSINE THREONYLCARBAMOYLTRANSFERASE, MITOCHONDRIAL"/>
    <property type="match status" value="1"/>
</dbReference>
<dbReference type="InterPro" id="IPR017861">
    <property type="entry name" value="KAE1/TsaD"/>
</dbReference>
<dbReference type="PANTHER" id="PTHR11735">
    <property type="entry name" value="TRNA N6-ADENOSINE THREONYLCARBAMOYLTRANSFERASE"/>
    <property type="match status" value="1"/>
</dbReference>
<keyword evidence="7" id="KW-0496">Mitochondrion</keyword>
<protein>
    <recommendedName>
        <fullName evidence="1">N(6)-L-threonylcarbamoyladenine synthase</fullName>
        <ecNumber evidence="1">2.3.1.234</ecNumber>
    </recommendedName>
</protein>
<dbReference type="AlphaFoldDB" id="A0A0A8L4C5"/>
<comment type="caution">
    <text evidence="9">The sequence shown here is derived from an EMBL/GenBank/DDBJ whole genome shotgun (WGS) entry which is preliminary data.</text>
</comment>
<dbReference type="NCBIfam" id="TIGR00329">
    <property type="entry name" value="gcp_kae1"/>
    <property type="match status" value="1"/>
</dbReference>
<keyword evidence="3 7" id="KW-0819">tRNA processing</keyword>
<feature type="domain" description="Gcp-like" evidence="8">
    <location>
        <begin position="56"/>
        <end position="350"/>
    </location>
</feature>
<dbReference type="SUPFAM" id="SSF53067">
    <property type="entry name" value="Actin-like ATPase domain"/>
    <property type="match status" value="2"/>
</dbReference>
<dbReference type="GO" id="GO:0046872">
    <property type="term" value="F:metal ion binding"/>
    <property type="evidence" value="ECO:0007669"/>
    <property type="project" value="UniProtKB-KW"/>
</dbReference>
<organism evidence="9 10">
    <name type="scientific">Kluyveromyces dobzhanskii CBS 2104</name>
    <dbReference type="NCBI Taxonomy" id="1427455"/>
    <lineage>
        <taxon>Eukaryota</taxon>
        <taxon>Fungi</taxon>
        <taxon>Dikarya</taxon>
        <taxon>Ascomycota</taxon>
        <taxon>Saccharomycotina</taxon>
        <taxon>Saccharomycetes</taxon>
        <taxon>Saccharomycetales</taxon>
        <taxon>Saccharomycetaceae</taxon>
        <taxon>Kluyveromyces</taxon>
    </lineage>
</organism>
<evidence type="ECO:0000313" key="9">
    <source>
        <dbReference type="EMBL" id="CDO93712.1"/>
    </source>
</evidence>
<name>A0A0A8L4C5_9SACH</name>
<evidence type="ECO:0000256" key="4">
    <source>
        <dbReference type="ARBA" id="ARBA00022723"/>
    </source>
</evidence>
<dbReference type="GO" id="GO:0005739">
    <property type="term" value="C:mitochondrion"/>
    <property type="evidence" value="ECO:0007669"/>
    <property type="project" value="UniProtKB-SubCell"/>
</dbReference>
<dbReference type="Gene3D" id="3.30.420.40">
    <property type="match status" value="2"/>
</dbReference>
<dbReference type="HAMAP" id="MF_01445">
    <property type="entry name" value="TsaD"/>
    <property type="match status" value="1"/>
</dbReference>
<accession>A0A0A8L4C5</accession>
<sequence>MQSYLREVRRSLISRRTYRILSIETSCDDSCVAILDRRDQSKRAEVLCHIKSTLNSVNFGGVIPTRAHEHHQKNLASIVKKALVTSGSQNSIDVVCATRGPGMPGSLSVGLDFGKALSVAWDKPFIGVHHMLGHLLVPRLETNGKTPQYPFVTLLVSGGHTMLVLSTAVDKHEILCDTIDIAIGDSLDKTARELGVKGNMIAKEMESFINEEDVNVLRAGDTQLKPMKLPTPLKNQNGRMNMQAFSFSPFLTAVRTHLSQPIDDYTVEQRRCMAYQVQESIFSHLITKINLVLKLNAKKLSAVKHFVCSGGVGANMRLRDRLETELNGDFQSFHYPKLEYCTDNAVMIGWAGIELYEELGLTTELSVTPIRKWPLTEILDVPGWIAKPSE</sequence>
<dbReference type="PRINTS" id="PR00789">
    <property type="entry name" value="OSIALOPTASE"/>
</dbReference>
<keyword evidence="2 7" id="KW-0808">Transferase</keyword>
<gene>
    <name evidence="7" type="primary">QRI7</name>
    <name evidence="9" type="ORF">KLDO_g2003</name>
</gene>
<dbReference type="Pfam" id="PF00814">
    <property type="entry name" value="TsaD"/>
    <property type="match status" value="1"/>
</dbReference>
<comment type="similarity">
    <text evidence="7">Belongs to the KAE1 / TsaD family.</text>
</comment>
<evidence type="ECO:0000259" key="8">
    <source>
        <dbReference type="Pfam" id="PF00814"/>
    </source>
</evidence>
<dbReference type="EC" id="2.3.1.234" evidence="1"/>
<evidence type="ECO:0000313" key="10">
    <source>
        <dbReference type="Proteomes" id="UP000031516"/>
    </source>
</evidence>
<evidence type="ECO:0000256" key="5">
    <source>
        <dbReference type="ARBA" id="ARBA00023315"/>
    </source>
</evidence>
<evidence type="ECO:0000256" key="1">
    <source>
        <dbReference type="ARBA" id="ARBA00012156"/>
    </source>
</evidence>
<dbReference type="GO" id="GO:0072670">
    <property type="term" value="P:mitochondrial tRNA threonylcarbamoyladenosine modification"/>
    <property type="evidence" value="ECO:0007669"/>
    <property type="project" value="TreeGrafter"/>
</dbReference>
<keyword evidence="10" id="KW-1185">Reference proteome</keyword>
<dbReference type="EMBL" id="CCBQ010000027">
    <property type="protein sequence ID" value="CDO93712.1"/>
    <property type="molecule type" value="Genomic_DNA"/>
</dbReference>
<evidence type="ECO:0000256" key="3">
    <source>
        <dbReference type="ARBA" id="ARBA00022694"/>
    </source>
</evidence>
<dbReference type="PROSITE" id="PS01016">
    <property type="entry name" value="GLYCOPROTEASE"/>
    <property type="match status" value="1"/>
</dbReference>